<evidence type="ECO:0000256" key="1">
    <source>
        <dbReference type="SAM" id="MobiDB-lite"/>
    </source>
</evidence>
<protein>
    <submittedName>
        <fullName evidence="2">Uncharacterized protein</fullName>
    </submittedName>
</protein>
<proteinExistence type="predicted"/>
<comment type="caution">
    <text evidence="2">The sequence shown here is derived from an EMBL/GenBank/DDBJ whole genome shotgun (WGS) entry which is preliminary data.</text>
</comment>
<dbReference type="AlphaFoldDB" id="A0A0F9KP77"/>
<evidence type="ECO:0000313" key="2">
    <source>
        <dbReference type="EMBL" id="KKM83728.1"/>
    </source>
</evidence>
<name>A0A0F9KP77_9ZZZZ</name>
<feature type="region of interest" description="Disordered" evidence="1">
    <location>
        <begin position="1"/>
        <end position="22"/>
    </location>
</feature>
<gene>
    <name evidence="2" type="ORF">LCGC14_1306280</name>
</gene>
<sequence>MAESGTTAWKPDGRRKDGPKKGHIKWVRFHMSSRTPYHGRYMHHDAIGLVKNLIKKLRISKHRVEKSMHRHQAR</sequence>
<dbReference type="EMBL" id="LAZR01007670">
    <property type="protein sequence ID" value="KKM83728.1"/>
    <property type="molecule type" value="Genomic_DNA"/>
</dbReference>
<reference evidence="2" key="1">
    <citation type="journal article" date="2015" name="Nature">
        <title>Complex archaea that bridge the gap between prokaryotes and eukaryotes.</title>
        <authorList>
            <person name="Spang A."/>
            <person name="Saw J.H."/>
            <person name="Jorgensen S.L."/>
            <person name="Zaremba-Niedzwiedzka K."/>
            <person name="Martijn J."/>
            <person name="Lind A.E."/>
            <person name="van Eijk R."/>
            <person name="Schleper C."/>
            <person name="Guy L."/>
            <person name="Ettema T.J."/>
        </authorList>
    </citation>
    <scope>NUCLEOTIDE SEQUENCE</scope>
</reference>
<accession>A0A0F9KP77</accession>
<organism evidence="2">
    <name type="scientific">marine sediment metagenome</name>
    <dbReference type="NCBI Taxonomy" id="412755"/>
    <lineage>
        <taxon>unclassified sequences</taxon>
        <taxon>metagenomes</taxon>
        <taxon>ecological metagenomes</taxon>
    </lineage>
</organism>
<feature type="compositionally biased region" description="Basic and acidic residues" evidence="1">
    <location>
        <begin position="11"/>
        <end position="20"/>
    </location>
</feature>